<sequence>MDQNRQKGFTLIELLITVVILGILLALAAPSFFEILERRKIVGATDLLHSDLLFAKTETIKRNKVIRISFKNKGTTNWCYGMKEEVTCDCTTANDCDIDGVERVVKASDFPNVSSTWTFGSDTAEFDPIRGFVNLNDAGTATFSIGSADTNVVLSITGRSRICSDTGIGGYPSC</sequence>
<evidence type="ECO:0000256" key="10">
    <source>
        <dbReference type="ARBA" id="ARBA00030775"/>
    </source>
</evidence>
<keyword evidence="6 11" id="KW-0812">Transmembrane</keyword>
<dbReference type="Pfam" id="PF07963">
    <property type="entry name" value="N_methyl"/>
    <property type="match status" value="1"/>
</dbReference>
<dbReference type="RefSeq" id="WP_016390290.1">
    <property type="nucleotide sequence ID" value="NZ_KE646807.1"/>
</dbReference>
<comment type="caution">
    <text evidence="13">The sequence shown here is derived from an EMBL/GenBank/DDBJ whole genome shotgun (WGS) entry which is preliminary data.</text>
</comment>
<dbReference type="EMBL" id="ASHL01000004">
    <property type="protein sequence ID" value="EPD13137.1"/>
    <property type="molecule type" value="Genomic_DNA"/>
</dbReference>
<keyword evidence="3" id="KW-1003">Cell membrane</keyword>
<proteinExistence type="inferred from homology"/>
<keyword evidence="7 11" id="KW-1133">Transmembrane helix</keyword>
<dbReference type="Pfam" id="PF12019">
    <property type="entry name" value="GspH"/>
    <property type="match status" value="1"/>
</dbReference>
<dbReference type="Proteomes" id="UP000015462">
    <property type="component" value="Unassembled WGS sequence"/>
</dbReference>
<evidence type="ECO:0000256" key="6">
    <source>
        <dbReference type="ARBA" id="ARBA00022692"/>
    </source>
</evidence>
<dbReference type="GO" id="GO:0015628">
    <property type="term" value="P:protein secretion by the type II secretion system"/>
    <property type="evidence" value="ECO:0007669"/>
    <property type="project" value="InterPro"/>
</dbReference>
<dbReference type="InterPro" id="IPR022346">
    <property type="entry name" value="T2SS_GspH"/>
</dbReference>
<reference evidence="13 14" key="1">
    <citation type="journal article" date="2013" name="Genome Announc.">
        <title>Genome Sequence of the Pyrene- and Fluoranthene-Degrading Bacterium Cycloclasticus sp. Strain PY97M.</title>
        <authorList>
            <person name="Cui Z."/>
            <person name="Xu G."/>
            <person name="Li Q."/>
            <person name="Gao W."/>
            <person name="Zheng L."/>
        </authorList>
    </citation>
    <scope>NUCLEOTIDE SEQUENCE [LARGE SCALE GENOMIC DNA]</scope>
    <source>
        <strain evidence="13 14">PY97M</strain>
    </source>
</reference>
<dbReference type="NCBIfam" id="TIGR02532">
    <property type="entry name" value="IV_pilin_GFxxxE"/>
    <property type="match status" value="1"/>
</dbReference>
<evidence type="ECO:0000313" key="14">
    <source>
        <dbReference type="Proteomes" id="UP000015462"/>
    </source>
</evidence>
<keyword evidence="5" id="KW-0997">Cell inner membrane</keyword>
<evidence type="ECO:0000256" key="3">
    <source>
        <dbReference type="ARBA" id="ARBA00022475"/>
    </source>
</evidence>
<feature type="domain" description="General secretion pathway GspH" evidence="12">
    <location>
        <begin position="44"/>
        <end position="158"/>
    </location>
</feature>
<keyword evidence="4" id="KW-0488">Methylation</keyword>
<name>A0AB33Z1P3_9GAMM</name>
<evidence type="ECO:0000256" key="1">
    <source>
        <dbReference type="ARBA" id="ARBA00004377"/>
    </source>
</evidence>
<accession>A0AB33Z1P3</accession>
<evidence type="ECO:0000256" key="2">
    <source>
        <dbReference type="ARBA" id="ARBA00021549"/>
    </source>
</evidence>
<evidence type="ECO:0000256" key="11">
    <source>
        <dbReference type="SAM" id="Phobius"/>
    </source>
</evidence>
<organism evidence="13 14">
    <name type="scientific">Cycloclasticus pugetii</name>
    <dbReference type="NCBI Taxonomy" id="34068"/>
    <lineage>
        <taxon>Bacteria</taxon>
        <taxon>Pseudomonadati</taxon>
        <taxon>Pseudomonadota</taxon>
        <taxon>Gammaproteobacteria</taxon>
        <taxon>Thiotrichales</taxon>
        <taxon>Piscirickettsiaceae</taxon>
        <taxon>Cycloclasticus</taxon>
    </lineage>
</organism>
<dbReference type="Gene3D" id="3.30.700.10">
    <property type="entry name" value="Glycoprotein, Type 4 Pilin"/>
    <property type="match status" value="1"/>
</dbReference>
<gene>
    <name evidence="13" type="ORF">L196_05830</name>
</gene>
<dbReference type="InterPro" id="IPR012902">
    <property type="entry name" value="N_methyl_site"/>
</dbReference>
<comment type="similarity">
    <text evidence="9">Belongs to the GSP H family.</text>
</comment>
<keyword evidence="8 11" id="KW-0472">Membrane</keyword>
<dbReference type="InterPro" id="IPR045584">
    <property type="entry name" value="Pilin-like"/>
</dbReference>
<comment type="subcellular location">
    <subcellularLocation>
        <location evidence="1">Cell inner membrane</location>
        <topology evidence="1">Single-pass membrane protein</topology>
    </subcellularLocation>
</comment>
<dbReference type="GO" id="GO:0005886">
    <property type="term" value="C:plasma membrane"/>
    <property type="evidence" value="ECO:0007669"/>
    <property type="project" value="UniProtKB-SubCell"/>
</dbReference>
<evidence type="ECO:0000256" key="4">
    <source>
        <dbReference type="ARBA" id="ARBA00022481"/>
    </source>
</evidence>
<evidence type="ECO:0000256" key="5">
    <source>
        <dbReference type="ARBA" id="ARBA00022519"/>
    </source>
</evidence>
<feature type="transmembrane region" description="Helical" evidence="11">
    <location>
        <begin position="12"/>
        <end position="33"/>
    </location>
</feature>
<evidence type="ECO:0000256" key="8">
    <source>
        <dbReference type="ARBA" id="ARBA00023136"/>
    </source>
</evidence>
<dbReference type="AlphaFoldDB" id="A0AB33Z1P3"/>
<evidence type="ECO:0000256" key="9">
    <source>
        <dbReference type="ARBA" id="ARBA00025772"/>
    </source>
</evidence>
<evidence type="ECO:0000259" key="12">
    <source>
        <dbReference type="Pfam" id="PF12019"/>
    </source>
</evidence>
<evidence type="ECO:0000313" key="13">
    <source>
        <dbReference type="EMBL" id="EPD13137.1"/>
    </source>
</evidence>
<protein>
    <recommendedName>
        <fullName evidence="2">Type II secretion system protein H</fullName>
    </recommendedName>
    <alternativeName>
        <fullName evidence="10">General secretion pathway protein H</fullName>
    </alternativeName>
</protein>
<evidence type="ECO:0000256" key="7">
    <source>
        <dbReference type="ARBA" id="ARBA00022989"/>
    </source>
</evidence>
<dbReference type="GO" id="GO:0015627">
    <property type="term" value="C:type II protein secretion system complex"/>
    <property type="evidence" value="ECO:0007669"/>
    <property type="project" value="InterPro"/>
</dbReference>
<dbReference type="PROSITE" id="PS00409">
    <property type="entry name" value="PROKAR_NTER_METHYL"/>
    <property type="match status" value="1"/>
</dbReference>
<dbReference type="SUPFAM" id="SSF54523">
    <property type="entry name" value="Pili subunits"/>
    <property type="match status" value="1"/>
</dbReference>
<keyword evidence="14" id="KW-1185">Reference proteome</keyword>